<sequence>MRKRLSWISVSFVALIVLFVAWPELDLIISDVFFDETSRSFPANRESWVRFVYVAFKDMPLFLVPALIIATAVSWLRFAPVRLRARRHKLLFLMLFLLIGPGLLVHAGFKNNWDRARPRDIVVFGGEQHFTPAWVISDQCEKNCSFTSGHAAMGFAFIALAWVWEWQLGLLLGVVLGLFVGEVRVMQGGHFLSDVIFSGYICYFTAWLLARIILPVDQNRQLSTQSH</sequence>
<dbReference type="SUPFAM" id="SSF48317">
    <property type="entry name" value="Acid phosphatase/Vanadium-dependent haloperoxidase"/>
    <property type="match status" value="1"/>
</dbReference>
<dbReference type="SMART" id="SM00014">
    <property type="entry name" value="acidPPc"/>
    <property type="match status" value="1"/>
</dbReference>
<dbReference type="InterPro" id="IPR000326">
    <property type="entry name" value="PAP2/HPO"/>
</dbReference>
<keyword evidence="1" id="KW-0812">Transmembrane</keyword>
<evidence type="ECO:0000256" key="1">
    <source>
        <dbReference type="SAM" id="Phobius"/>
    </source>
</evidence>
<dbReference type="Pfam" id="PF01569">
    <property type="entry name" value="PAP2"/>
    <property type="match status" value="1"/>
</dbReference>
<dbReference type="Proteomes" id="UP000190064">
    <property type="component" value="Unassembled WGS sequence"/>
</dbReference>
<keyword evidence="1" id="KW-1133">Transmembrane helix</keyword>
<dbReference type="EMBL" id="MTSD02000004">
    <property type="protein sequence ID" value="OOV86953.1"/>
    <property type="molecule type" value="Genomic_DNA"/>
</dbReference>
<feature type="domain" description="Phosphatidic acid phosphatase type 2/haloperoxidase" evidence="2">
    <location>
        <begin position="90"/>
        <end position="210"/>
    </location>
</feature>
<accession>A0A1T1HAV4</accession>
<dbReference type="STRING" id="966.BTA35_0211255"/>
<feature type="transmembrane region" description="Helical" evidence="1">
    <location>
        <begin position="5"/>
        <end position="22"/>
    </location>
</feature>
<evidence type="ECO:0000313" key="4">
    <source>
        <dbReference type="Proteomes" id="UP000190064"/>
    </source>
</evidence>
<feature type="transmembrane region" description="Helical" evidence="1">
    <location>
        <begin position="90"/>
        <end position="109"/>
    </location>
</feature>
<gene>
    <name evidence="3" type="ORF">BTA35_0211255</name>
</gene>
<reference evidence="3" key="1">
    <citation type="submission" date="2017-02" db="EMBL/GenBank/DDBJ databases">
        <title>Draft Genome Sequence of the Salt Water Bacterium Oceanospirillum linum ATCC 11336.</title>
        <authorList>
            <person name="Trachtenberg A.M."/>
            <person name="Carney J.G."/>
            <person name="Linnane J.D."/>
            <person name="Rheaume B.A."/>
            <person name="Pitts N.L."/>
            <person name="Mykles D.L."/>
            <person name="Maclea K.S."/>
        </authorList>
    </citation>
    <scope>NUCLEOTIDE SEQUENCE [LARGE SCALE GENOMIC DNA]</scope>
    <source>
        <strain evidence="3">ATCC 11336</strain>
    </source>
</reference>
<dbReference type="Gene3D" id="1.20.144.10">
    <property type="entry name" value="Phosphatidic acid phosphatase type 2/haloperoxidase"/>
    <property type="match status" value="1"/>
</dbReference>
<name>A0A1T1HAV4_OCELI</name>
<keyword evidence="1" id="KW-0472">Membrane</keyword>
<evidence type="ECO:0000259" key="2">
    <source>
        <dbReference type="SMART" id="SM00014"/>
    </source>
</evidence>
<keyword evidence="4" id="KW-1185">Reference proteome</keyword>
<evidence type="ECO:0000313" key="3">
    <source>
        <dbReference type="EMBL" id="OOV86953.1"/>
    </source>
</evidence>
<dbReference type="CDD" id="cd03396">
    <property type="entry name" value="PAP2_like_6"/>
    <property type="match status" value="1"/>
</dbReference>
<comment type="caution">
    <text evidence="3">The sequence shown here is derived from an EMBL/GenBank/DDBJ whole genome shotgun (WGS) entry which is preliminary data.</text>
</comment>
<dbReference type="InterPro" id="IPR036938">
    <property type="entry name" value="PAP2/HPO_sf"/>
</dbReference>
<proteinExistence type="predicted"/>
<feature type="transmembrane region" description="Helical" evidence="1">
    <location>
        <begin position="59"/>
        <end position="78"/>
    </location>
</feature>
<protein>
    <recommendedName>
        <fullName evidence="2">Phosphatidic acid phosphatase type 2/haloperoxidase domain-containing protein</fullName>
    </recommendedName>
</protein>
<feature type="transmembrane region" description="Helical" evidence="1">
    <location>
        <begin position="155"/>
        <end position="179"/>
    </location>
</feature>
<organism evidence="3 4">
    <name type="scientific">Oceanospirillum linum</name>
    <dbReference type="NCBI Taxonomy" id="966"/>
    <lineage>
        <taxon>Bacteria</taxon>
        <taxon>Pseudomonadati</taxon>
        <taxon>Pseudomonadota</taxon>
        <taxon>Gammaproteobacteria</taxon>
        <taxon>Oceanospirillales</taxon>
        <taxon>Oceanospirillaceae</taxon>
        <taxon>Oceanospirillum</taxon>
    </lineage>
</organism>
<feature type="transmembrane region" description="Helical" evidence="1">
    <location>
        <begin position="191"/>
        <end position="214"/>
    </location>
</feature>
<dbReference type="AlphaFoldDB" id="A0A1T1HAV4"/>